<dbReference type="InterPro" id="IPR038499">
    <property type="entry name" value="BRO1_sf"/>
</dbReference>
<evidence type="ECO:0000256" key="3">
    <source>
        <dbReference type="SAM" id="MobiDB-lite"/>
    </source>
</evidence>
<evidence type="ECO:0000259" key="4">
    <source>
        <dbReference type="PROSITE" id="PS50106"/>
    </source>
</evidence>
<dbReference type="AlphaFoldDB" id="A0A4W2F6P5"/>
<dbReference type="CDD" id="cd06712">
    <property type="entry name" value="PDZ_rhophilin-like"/>
    <property type="match status" value="1"/>
</dbReference>
<dbReference type="SUPFAM" id="SSF50156">
    <property type="entry name" value="PDZ domain-like"/>
    <property type="match status" value="1"/>
</dbReference>
<evidence type="ECO:0000256" key="2">
    <source>
        <dbReference type="PROSITE-ProRule" id="PRU01207"/>
    </source>
</evidence>
<evidence type="ECO:0000313" key="7">
    <source>
        <dbReference type="Ensembl" id="ENSBIXP00005000418.1"/>
    </source>
</evidence>
<feature type="region of interest" description="Disordered" evidence="3">
    <location>
        <begin position="684"/>
        <end position="729"/>
    </location>
</feature>
<dbReference type="Ensembl" id="ENSBIXT00005000054.1">
    <property type="protein sequence ID" value="ENSBIXP00005000418.1"/>
    <property type="gene ID" value="ENSBIXG00005030249.1"/>
</dbReference>
<sequence length="729" mass="79605">MLWLASAAVRRSRRGRRLGSRKFRTLSGLRPAPPAGGTATPRRGQCRVRAPGVPAPATASRRARPEQRAAMVPEDRSDGPGAGEESARLQAAGTVRKGCDLSTDSLHGRLQSRRARIHQQIDRELRMRTGAENLYRATSNARVRETVALELSDVNSSLQLLKEELAGLDSSGDMGQPESEGVTAPMIPLGLKETKPLDWAPPLKELICRHFGEDGASYEAEIRELEDLRQATRTPSRSKAGLELLTAYYNQLCFLEARFVTPARSLGLLFHWYDSLTGLPAQQRALAFEKGSVLFNIGALHTQIGARQNRSCPEGIGRAVEAFQRAAGAFSLLRENFSHAPSPDMSPASLSMLEQLMRAQAQECVFEGLLLQAPRAAHDCLAQLRLAQEAAQVAAEYRLVHRTMAQPPVRGYAPFPWITLVHVKAEHFHALAHYHAALGLCDGASVAESELPVLEKVFLSSAEARGPALPQERKERSKLGKAHLRRALLGQEAALQLHAVCRALRREDLLQAVLARALQRSLAKYSELDLEDDFHEATEAPDIQPKTQQRPEGRTPSFSRVKVADIFHRLGPLSVFSAKNHWRLVGPVHLSRGEGGFGFTLRGDSPVLIAAVVPGGRAAEAGLKEGDYIVSVNGQPCRWWKHAEVVAQLKGVGDEGVSLQVVTLLPAAELPVSGDRRPALGGLLRSQKECGQETPVPSRGSPRPRPLLGWNRKANRGKTGRRLSPAPQP</sequence>
<dbReference type="Pfam" id="PF00595">
    <property type="entry name" value="PDZ"/>
    <property type="match status" value="1"/>
</dbReference>
<feature type="region of interest" description="Disordered" evidence="3">
    <location>
        <begin position="15"/>
        <end position="87"/>
    </location>
</feature>
<dbReference type="FunFam" id="2.30.42.10:FF:000160">
    <property type="entry name" value="RHPN1 isoform 1"/>
    <property type="match status" value="1"/>
</dbReference>
<dbReference type="Proteomes" id="UP000429181">
    <property type="component" value="Chromosome 14"/>
</dbReference>
<dbReference type="PANTHER" id="PTHR23031:SF6">
    <property type="entry name" value="RHOPHILIN-1"/>
    <property type="match status" value="1"/>
</dbReference>
<dbReference type="InterPro" id="IPR011072">
    <property type="entry name" value="HR1_rho-bd"/>
</dbReference>
<accession>A0A4W2F6P5</accession>
<dbReference type="Gene3D" id="2.30.42.10">
    <property type="match status" value="1"/>
</dbReference>
<dbReference type="InterPro" id="IPR001478">
    <property type="entry name" value="PDZ"/>
</dbReference>
<dbReference type="PROSITE" id="PS51180">
    <property type="entry name" value="BRO1"/>
    <property type="match status" value="1"/>
</dbReference>
<feature type="compositionally biased region" description="Basic and acidic residues" evidence="3">
    <location>
        <begin position="63"/>
        <end position="78"/>
    </location>
</feature>
<dbReference type="Gene3D" id="1.25.40.280">
    <property type="entry name" value="alix/aip1 like domains"/>
    <property type="match status" value="1"/>
</dbReference>
<dbReference type="GO" id="GO:0051497">
    <property type="term" value="P:negative regulation of stress fiber assembly"/>
    <property type="evidence" value="ECO:0007669"/>
    <property type="project" value="TreeGrafter"/>
</dbReference>
<dbReference type="InterPro" id="IPR047138">
    <property type="entry name" value="RHPN1_2"/>
</dbReference>
<dbReference type="InterPro" id="IPR036034">
    <property type="entry name" value="PDZ_sf"/>
</dbReference>
<dbReference type="PANTHER" id="PTHR23031">
    <property type="entry name" value="RHOPHILIN"/>
    <property type="match status" value="1"/>
</dbReference>
<name>A0A4W2F6P5_BOBOX</name>
<evidence type="ECO:0000313" key="8">
    <source>
        <dbReference type="Proteomes" id="UP000429181"/>
    </source>
</evidence>
<reference evidence="7 8" key="1">
    <citation type="submission" date="2018-11" db="EMBL/GenBank/DDBJ databases">
        <title>Haplotype-resolved cattle genomes.</title>
        <authorList>
            <person name="Low W.Y."/>
            <person name="Tearle R."/>
            <person name="Bickhart D.M."/>
            <person name="Rosen B.D."/>
            <person name="Koren S."/>
            <person name="Rhie A."/>
            <person name="Hiendleder S."/>
            <person name="Phillippy A.M."/>
            <person name="Smith T.P.L."/>
            <person name="Williams J.L."/>
        </authorList>
    </citation>
    <scope>NUCLEOTIDE SEQUENCE [LARGE SCALE GENOMIC DNA]</scope>
</reference>
<evidence type="ECO:0000259" key="6">
    <source>
        <dbReference type="PROSITE" id="PS51860"/>
    </source>
</evidence>
<reference evidence="7" key="2">
    <citation type="submission" date="2025-08" db="UniProtKB">
        <authorList>
            <consortium name="Ensembl"/>
        </authorList>
    </citation>
    <scope>IDENTIFICATION</scope>
</reference>
<gene>
    <name evidence="7" type="primary">RHPN1</name>
</gene>
<feature type="domain" description="REM-1" evidence="6">
    <location>
        <begin position="100"/>
        <end position="174"/>
    </location>
</feature>
<dbReference type="GO" id="GO:0007165">
    <property type="term" value="P:signal transduction"/>
    <property type="evidence" value="ECO:0007669"/>
    <property type="project" value="InterPro"/>
</dbReference>
<dbReference type="SMART" id="SM00228">
    <property type="entry name" value="PDZ"/>
    <property type="match status" value="1"/>
</dbReference>
<evidence type="ECO:0000259" key="5">
    <source>
        <dbReference type="PROSITE" id="PS51180"/>
    </source>
</evidence>
<feature type="domain" description="BRO1" evidence="5">
    <location>
        <begin position="185"/>
        <end position="531"/>
    </location>
</feature>
<protein>
    <submittedName>
        <fullName evidence="7">Rhophilin Rho GTPase binding protein 1</fullName>
    </submittedName>
</protein>
<dbReference type="InterPro" id="IPR004328">
    <property type="entry name" value="BRO1_dom"/>
</dbReference>
<feature type="domain" description="PDZ" evidence="4">
    <location>
        <begin position="587"/>
        <end position="655"/>
    </location>
</feature>
<dbReference type="GeneTree" id="ENSGT00940000153837"/>
<feature type="compositionally biased region" description="Low complexity" evidence="3">
    <location>
        <begin position="697"/>
        <end position="709"/>
    </location>
</feature>
<dbReference type="InterPro" id="IPR036274">
    <property type="entry name" value="HR1_rpt_sf"/>
</dbReference>
<dbReference type="Gene3D" id="1.10.287.160">
    <property type="entry name" value="HR1 repeat"/>
    <property type="match status" value="1"/>
</dbReference>
<organism evidence="7 8">
    <name type="scientific">Bos indicus x Bos taurus</name>
    <name type="common">Hybrid cattle</name>
    <dbReference type="NCBI Taxonomy" id="30522"/>
    <lineage>
        <taxon>Eukaryota</taxon>
        <taxon>Metazoa</taxon>
        <taxon>Chordata</taxon>
        <taxon>Craniata</taxon>
        <taxon>Vertebrata</taxon>
        <taxon>Euteleostomi</taxon>
        <taxon>Mammalia</taxon>
        <taxon>Eutheria</taxon>
        <taxon>Laurasiatheria</taxon>
        <taxon>Artiodactyla</taxon>
        <taxon>Ruminantia</taxon>
        <taxon>Pecora</taxon>
        <taxon>Bovidae</taxon>
        <taxon>Bovinae</taxon>
        <taxon>Bos</taxon>
    </lineage>
</organism>
<dbReference type="Pfam" id="PF03097">
    <property type="entry name" value="BRO1"/>
    <property type="match status" value="1"/>
</dbReference>
<dbReference type="SMART" id="SM00742">
    <property type="entry name" value="Hr1"/>
    <property type="match status" value="1"/>
</dbReference>
<keyword evidence="2" id="KW-0175">Coiled coil</keyword>
<feature type="compositionally biased region" description="Basic residues" evidence="3">
    <location>
        <begin position="15"/>
        <end position="24"/>
    </location>
</feature>
<comment type="similarity">
    <text evidence="1">Belongs to the RHPN family.</text>
</comment>
<proteinExistence type="inferred from homology"/>
<dbReference type="PROSITE" id="PS51860">
    <property type="entry name" value="REM_1"/>
    <property type="match status" value="1"/>
</dbReference>
<dbReference type="SUPFAM" id="SSF46585">
    <property type="entry name" value="HR1 repeat"/>
    <property type="match status" value="1"/>
</dbReference>
<dbReference type="SMART" id="SM01041">
    <property type="entry name" value="BRO1"/>
    <property type="match status" value="1"/>
</dbReference>
<dbReference type="Pfam" id="PF02185">
    <property type="entry name" value="HR1"/>
    <property type="match status" value="1"/>
</dbReference>
<dbReference type="PROSITE" id="PS50106">
    <property type="entry name" value="PDZ"/>
    <property type="match status" value="1"/>
</dbReference>
<evidence type="ECO:0000256" key="1">
    <source>
        <dbReference type="ARBA" id="ARBA00010369"/>
    </source>
</evidence>